<dbReference type="Gene3D" id="3.90.550.10">
    <property type="entry name" value="Spore Coat Polysaccharide Biosynthesis Protein SpsA, Chain A"/>
    <property type="match status" value="1"/>
</dbReference>
<dbReference type="OrthoDB" id="42128at2157"/>
<reference evidence="3" key="4">
    <citation type="submission" date="2020-09" db="EMBL/GenBank/DDBJ databases">
        <authorList>
            <person name="Sun Q."/>
            <person name="Ohkuma M."/>
        </authorList>
    </citation>
    <scope>NUCLEOTIDE SEQUENCE</scope>
    <source>
        <strain evidence="3">JCM 31740</strain>
    </source>
</reference>
<name>A0A348B5M5_9CREN</name>
<dbReference type="AlphaFoldDB" id="A0A348B5M5"/>
<evidence type="ECO:0000313" key="2">
    <source>
        <dbReference type="EMBL" id="BBD73477.1"/>
    </source>
</evidence>
<dbReference type="Proteomes" id="UP000616143">
    <property type="component" value="Unassembled WGS sequence"/>
</dbReference>
<dbReference type="InterPro" id="IPR001173">
    <property type="entry name" value="Glyco_trans_2-like"/>
</dbReference>
<evidence type="ECO:0000313" key="3">
    <source>
        <dbReference type="EMBL" id="GGT92857.1"/>
    </source>
</evidence>
<dbReference type="EMBL" id="BMQS01000006">
    <property type="protein sequence ID" value="GGT92857.1"/>
    <property type="molecule type" value="Genomic_DNA"/>
</dbReference>
<keyword evidence="4" id="KW-1185">Reference proteome</keyword>
<dbReference type="CDD" id="cd00761">
    <property type="entry name" value="Glyco_tranf_GTA_type"/>
    <property type="match status" value="1"/>
</dbReference>
<dbReference type="Proteomes" id="UP000276741">
    <property type="component" value="Chromosome"/>
</dbReference>
<dbReference type="KEGG" id="sacd:HS1genome_1866"/>
<dbReference type="RefSeq" id="WP_126450695.1">
    <property type="nucleotide sequence ID" value="NZ_AP018553.1"/>
</dbReference>
<dbReference type="GeneID" id="38667341"/>
<reference evidence="3" key="1">
    <citation type="journal article" date="2014" name="Int. J. Syst. Evol. Microbiol.">
        <title>Complete genome sequence of Corynebacterium casei LMG S-19264T (=DSM 44701T), isolated from a smear-ripened cheese.</title>
        <authorList>
            <consortium name="US DOE Joint Genome Institute (JGI-PGF)"/>
            <person name="Walter F."/>
            <person name="Albersmeier A."/>
            <person name="Kalinowski J."/>
            <person name="Ruckert C."/>
        </authorList>
    </citation>
    <scope>NUCLEOTIDE SEQUENCE</scope>
    <source>
        <strain evidence="3">JCM 31740</strain>
    </source>
</reference>
<gene>
    <name evidence="3" type="ORF">GCM10007116_08310</name>
    <name evidence="2" type="ORF">HS1genome_1866</name>
</gene>
<proteinExistence type="predicted"/>
<evidence type="ECO:0000259" key="1">
    <source>
        <dbReference type="Pfam" id="PF00535"/>
    </source>
</evidence>
<feature type="domain" description="Glycosyltransferase 2-like" evidence="1">
    <location>
        <begin position="12"/>
        <end position="116"/>
    </location>
</feature>
<organism evidence="2 4">
    <name type="scientific">Sulfodiicoccus acidiphilus</name>
    <dbReference type="NCBI Taxonomy" id="1670455"/>
    <lineage>
        <taxon>Archaea</taxon>
        <taxon>Thermoproteota</taxon>
        <taxon>Thermoprotei</taxon>
        <taxon>Sulfolobales</taxon>
        <taxon>Sulfolobaceae</taxon>
        <taxon>Sulfodiicoccus</taxon>
    </lineage>
</organism>
<evidence type="ECO:0000313" key="4">
    <source>
        <dbReference type="Proteomes" id="UP000276741"/>
    </source>
</evidence>
<dbReference type="Pfam" id="PF00535">
    <property type="entry name" value="Glycos_transf_2"/>
    <property type="match status" value="1"/>
</dbReference>
<accession>A0A348B5M5</accession>
<sequence>MRKRWELPPKITVIVPAYERRQYILHALKSIDRQTINRDSLEVIVTKNFKDDVIDKFAEERGYVNVVMNEKRYGVRLAAAIEEARGEVITVLEDDDLFHESRLSDVLHAFAANEKLLYYRNNAIPVDGLGHLIENKKVQLGHSPEPLKESFTIKSTDLLELKYMPTAFWTNLSRQAIRRDTLYGHIDVLKRLSTGIDPFLFLVSIAENGDLYNSGKALTYIRLHDENDSFHRLARSYETYKQRKRDYLIKQYESAIVIKKYFYGKYNEFIDKFVEVMYLYAIITGSLFPNYYRNFPAAIRLSDILNYIKYKRQIKVPYDRKVFLAYLVSKFPDSIKEWLVRRFRP</sequence>
<dbReference type="SUPFAM" id="SSF53448">
    <property type="entry name" value="Nucleotide-diphospho-sugar transferases"/>
    <property type="match status" value="1"/>
</dbReference>
<dbReference type="InterPro" id="IPR029044">
    <property type="entry name" value="Nucleotide-diphossugar_trans"/>
</dbReference>
<dbReference type="PANTHER" id="PTHR22916:SF3">
    <property type="entry name" value="UDP-GLCNAC:BETAGAL BETA-1,3-N-ACETYLGLUCOSAMINYLTRANSFERASE-LIKE PROTEIN 1"/>
    <property type="match status" value="1"/>
</dbReference>
<dbReference type="GO" id="GO:0016758">
    <property type="term" value="F:hexosyltransferase activity"/>
    <property type="evidence" value="ECO:0007669"/>
    <property type="project" value="UniProtKB-ARBA"/>
</dbReference>
<reference evidence="2" key="3">
    <citation type="journal article" date="2019" name="BMC Res. Notes">
        <title>Complete genome sequence of the Sulfodiicoccus acidiphilus strain HS-1T, the first crenarchaeon that lacks polB3, isolated from an acidic hot spring in Ohwaku-dani, Hakone, Japan.</title>
        <authorList>
            <person name="Sakai H.D."/>
            <person name="Kurosawa N."/>
        </authorList>
    </citation>
    <scope>NUCLEOTIDE SEQUENCE</scope>
    <source>
        <strain evidence="2">HS-1</strain>
    </source>
</reference>
<dbReference type="EMBL" id="AP018553">
    <property type="protein sequence ID" value="BBD73477.1"/>
    <property type="molecule type" value="Genomic_DNA"/>
</dbReference>
<reference evidence="4" key="2">
    <citation type="submission" date="2018-04" db="EMBL/GenBank/DDBJ databases">
        <title>Complete genome sequence of Sulfodiicoccus acidiphilus strain HS-1.</title>
        <authorList>
            <person name="Sakai H.D."/>
            <person name="Kurosawa N."/>
        </authorList>
    </citation>
    <scope>NUCLEOTIDE SEQUENCE [LARGE SCALE GENOMIC DNA]</scope>
    <source>
        <strain evidence="4">HS-1</strain>
    </source>
</reference>
<dbReference type="PANTHER" id="PTHR22916">
    <property type="entry name" value="GLYCOSYLTRANSFERASE"/>
    <property type="match status" value="1"/>
</dbReference>
<protein>
    <recommendedName>
        <fullName evidence="1">Glycosyltransferase 2-like domain-containing protein</fullName>
    </recommendedName>
</protein>